<evidence type="ECO:0000313" key="3">
    <source>
        <dbReference type="EMBL" id="KRM18456.1"/>
    </source>
</evidence>
<dbReference type="PATRIC" id="fig|1423774.3.peg.1047"/>
<evidence type="ECO:0000259" key="2">
    <source>
        <dbReference type="Pfam" id="PF10668"/>
    </source>
</evidence>
<organism evidence="3 4">
    <name type="scientific">Companilactobacillus nantensis DSM 16982</name>
    <dbReference type="NCBI Taxonomy" id="1423774"/>
    <lineage>
        <taxon>Bacteria</taxon>
        <taxon>Bacillati</taxon>
        <taxon>Bacillota</taxon>
        <taxon>Bacilli</taxon>
        <taxon>Lactobacillales</taxon>
        <taxon>Lactobacillaceae</taxon>
        <taxon>Companilactobacillus</taxon>
    </lineage>
</organism>
<reference evidence="3 4" key="1">
    <citation type="journal article" date="2015" name="Genome Announc.">
        <title>Expanding the biotechnology potential of lactobacilli through comparative genomics of 213 strains and associated genera.</title>
        <authorList>
            <person name="Sun Z."/>
            <person name="Harris H.M."/>
            <person name="McCann A."/>
            <person name="Guo C."/>
            <person name="Argimon S."/>
            <person name="Zhang W."/>
            <person name="Yang X."/>
            <person name="Jeffery I.B."/>
            <person name="Cooney J.C."/>
            <person name="Kagawa T.F."/>
            <person name="Liu W."/>
            <person name="Song Y."/>
            <person name="Salvetti E."/>
            <person name="Wrobel A."/>
            <person name="Rasinkangas P."/>
            <person name="Parkhill J."/>
            <person name="Rea M.C."/>
            <person name="O'Sullivan O."/>
            <person name="Ritari J."/>
            <person name="Douillard F.P."/>
            <person name="Paul Ross R."/>
            <person name="Yang R."/>
            <person name="Briner A.E."/>
            <person name="Felis G.E."/>
            <person name="de Vos W.M."/>
            <person name="Barrangou R."/>
            <person name="Klaenhammer T.R."/>
            <person name="Caufield P.W."/>
            <person name="Cui Y."/>
            <person name="Zhang H."/>
            <person name="O'Toole P.W."/>
        </authorList>
    </citation>
    <scope>NUCLEOTIDE SEQUENCE [LARGE SCALE GENOMIC DNA]</scope>
    <source>
        <strain evidence="3 4">DSM 16982</strain>
    </source>
</reference>
<dbReference type="InterPro" id="IPR018925">
    <property type="entry name" value="XtmA-like_N"/>
</dbReference>
<accession>A0A0R1WKR5</accession>
<protein>
    <recommendedName>
        <fullName evidence="2">PBSX phage terminase small subunit-like N-terminal domain-containing protein</fullName>
    </recommendedName>
</protein>
<dbReference type="Proteomes" id="UP000051302">
    <property type="component" value="Unassembled WGS sequence"/>
</dbReference>
<dbReference type="RefSeq" id="WP_057890980.1">
    <property type="nucleotide sequence ID" value="NZ_AZFV01000002.1"/>
</dbReference>
<name>A0A0R1WKR5_9LACO</name>
<evidence type="ECO:0000313" key="4">
    <source>
        <dbReference type="Proteomes" id="UP000051302"/>
    </source>
</evidence>
<proteinExistence type="predicted"/>
<keyword evidence="4" id="KW-1185">Reference proteome</keyword>
<comment type="caution">
    <text evidence="3">The sequence shown here is derived from an EMBL/GenBank/DDBJ whole genome shotgun (WGS) entry which is preliminary data.</text>
</comment>
<dbReference type="AlphaFoldDB" id="A0A0R1WKR5"/>
<feature type="domain" description="PBSX phage terminase small subunit-like N-terminal" evidence="2">
    <location>
        <begin position="1"/>
        <end position="64"/>
    </location>
</feature>
<dbReference type="Pfam" id="PF10668">
    <property type="entry name" value="Phage_terminase"/>
    <property type="match status" value="1"/>
</dbReference>
<sequence>MVRPRNPDRDKAMKIWLDSKGDKPLVDIAKQLEVSASTIRKWKSQDKWADKLKGSAPISKRSAPFRSLKNNKNAVGNSGGSAPPGNKNALTTGQYETIILDQLSDDEQAIFEGVTDDPLITINTEIRQLKVRQYRITKRINGVVQGMDDIEVQTYNKIKQKRRSFNDDNGNRIVTKVNEVTPTGSMTQSYRKFDDLLKLEDALTAVGNSLQKAVKEKAKIMNIPMDQELLQGRAELTKQQARILKYNADKLTNNGADNPIIKAMSAILKKQNRGDANADSD</sequence>
<dbReference type="EMBL" id="AZFV01000002">
    <property type="protein sequence ID" value="KRM18456.1"/>
    <property type="molecule type" value="Genomic_DNA"/>
</dbReference>
<gene>
    <name evidence="3" type="ORF">FD31_GL001004</name>
</gene>
<feature type="region of interest" description="Disordered" evidence="1">
    <location>
        <begin position="53"/>
        <end position="88"/>
    </location>
</feature>
<dbReference type="STRING" id="1423774.FD31_GL001004"/>
<evidence type="ECO:0000256" key="1">
    <source>
        <dbReference type="SAM" id="MobiDB-lite"/>
    </source>
</evidence>
<dbReference type="NCBIfam" id="NF040601">
    <property type="entry name" value="TerS_not_xtmA"/>
    <property type="match status" value="1"/>
</dbReference>